<evidence type="ECO:0000259" key="3">
    <source>
        <dbReference type="Pfam" id="PF02018"/>
    </source>
</evidence>
<dbReference type="EMBL" id="QPJW01000006">
    <property type="protein sequence ID" value="RCX18651.1"/>
    <property type="molecule type" value="Genomic_DNA"/>
</dbReference>
<dbReference type="Pfam" id="PF02018">
    <property type="entry name" value="CBM_4_9"/>
    <property type="match status" value="2"/>
</dbReference>
<evidence type="ECO:0000256" key="1">
    <source>
        <dbReference type="ARBA" id="ARBA00022801"/>
    </source>
</evidence>
<feature type="domain" description="CBM-cenC" evidence="3">
    <location>
        <begin position="208"/>
        <end position="336"/>
    </location>
</feature>
<feature type="chain" id="PRO_5039652896" evidence="2">
    <location>
        <begin position="26"/>
        <end position="380"/>
    </location>
</feature>
<evidence type="ECO:0000256" key="2">
    <source>
        <dbReference type="SAM" id="SignalP"/>
    </source>
</evidence>
<name>A0A369BB58_9BACL</name>
<protein>
    <submittedName>
        <fullName evidence="4">Carbohydrate binding protein</fullName>
    </submittedName>
</protein>
<dbReference type="GO" id="GO:0016798">
    <property type="term" value="F:hydrolase activity, acting on glycosyl bonds"/>
    <property type="evidence" value="ECO:0007669"/>
    <property type="project" value="InterPro"/>
</dbReference>
<dbReference type="Gene3D" id="2.60.120.260">
    <property type="entry name" value="Galactose-binding domain-like"/>
    <property type="match status" value="2"/>
</dbReference>
<organism evidence="4 5">
    <name type="scientific">Fontibacillus phaseoli</name>
    <dbReference type="NCBI Taxonomy" id="1416533"/>
    <lineage>
        <taxon>Bacteria</taxon>
        <taxon>Bacillati</taxon>
        <taxon>Bacillota</taxon>
        <taxon>Bacilli</taxon>
        <taxon>Bacillales</taxon>
        <taxon>Paenibacillaceae</taxon>
        <taxon>Fontibacillus</taxon>
    </lineage>
</organism>
<evidence type="ECO:0000313" key="5">
    <source>
        <dbReference type="Proteomes" id="UP000253090"/>
    </source>
</evidence>
<dbReference type="InterPro" id="IPR003305">
    <property type="entry name" value="CenC_carb-bd"/>
</dbReference>
<dbReference type="SUPFAM" id="SSF49785">
    <property type="entry name" value="Galactose-binding domain-like"/>
    <property type="match status" value="2"/>
</dbReference>
<dbReference type="Proteomes" id="UP000253090">
    <property type="component" value="Unassembled WGS sequence"/>
</dbReference>
<proteinExistence type="predicted"/>
<sequence>MRKMIKQAISVSIAVALLIPSGWFAQNAGAAVAAADEAVTVFHETFANGAGVAGQSGGAKLTPVTGKAFDGNDDGAALYVSNRVNNWDAADFKFSGLGLENGKTYTVTAAVYVDVDETVPDGAKAALQTVESYENYAEASYEAGKAVILTKEFTVDTSKDKALRINSNADGKVVPYYIGDVRITEKVTSGGGEEPPRDPALDFATIAFEDQTAGGFEGRGGVETLTVTDEANHTEGGSYALKVEGRAKDWHGPSLRVEKYVDKGSEYKVTAWVKLIGPSSSQIQLASQIGEGSSANYPELAKKAVSISDGWVMLEGTYRYSSVGNEYLTIYLQSPSADTAFYIDDISFEKLESEPIEIQKDLTPIKNAYQNDFLPTRHLP</sequence>
<feature type="signal peptide" evidence="2">
    <location>
        <begin position="1"/>
        <end position="25"/>
    </location>
</feature>
<dbReference type="InterPro" id="IPR008979">
    <property type="entry name" value="Galactose-bd-like_sf"/>
</dbReference>
<reference evidence="4 5" key="1">
    <citation type="submission" date="2018-07" db="EMBL/GenBank/DDBJ databases">
        <title>Genomic Encyclopedia of Type Strains, Phase III (KMG-III): the genomes of soil and plant-associated and newly described type strains.</title>
        <authorList>
            <person name="Whitman W."/>
        </authorList>
    </citation>
    <scope>NUCLEOTIDE SEQUENCE [LARGE SCALE GENOMIC DNA]</scope>
    <source>
        <strain evidence="4 5">CECT 8333</strain>
    </source>
</reference>
<dbReference type="OrthoDB" id="9809277at2"/>
<comment type="caution">
    <text evidence="4">The sequence shown here is derived from an EMBL/GenBank/DDBJ whole genome shotgun (WGS) entry which is preliminary data.</text>
</comment>
<dbReference type="AlphaFoldDB" id="A0A369BB58"/>
<accession>A0A369BB58</accession>
<evidence type="ECO:0000313" key="4">
    <source>
        <dbReference type="EMBL" id="RCX18651.1"/>
    </source>
</evidence>
<keyword evidence="5" id="KW-1185">Reference proteome</keyword>
<feature type="domain" description="CBM-cenC" evidence="3">
    <location>
        <begin position="72"/>
        <end position="166"/>
    </location>
</feature>
<keyword evidence="1" id="KW-0378">Hydrolase</keyword>
<dbReference type="RefSeq" id="WP_114497514.1">
    <property type="nucleotide sequence ID" value="NZ_QPJW01000006.1"/>
</dbReference>
<keyword evidence="2" id="KW-0732">Signal</keyword>
<gene>
    <name evidence="4" type="ORF">DFP94_106185</name>
</gene>